<dbReference type="Pfam" id="PF12290">
    <property type="entry name" value="DUF3802"/>
    <property type="match status" value="1"/>
</dbReference>
<evidence type="ECO:0000313" key="2">
    <source>
        <dbReference type="Proteomes" id="UP000194450"/>
    </source>
</evidence>
<dbReference type="RefSeq" id="WP_086435136.1">
    <property type="nucleotide sequence ID" value="NZ_FXWH01000002.1"/>
</dbReference>
<reference evidence="2" key="1">
    <citation type="submission" date="2017-04" db="EMBL/GenBank/DDBJ databases">
        <authorList>
            <person name="Varghese N."/>
            <person name="Submissions S."/>
        </authorList>
    </citation>
    <scope>NUCLEOTIDE SEQUENCE [LARGE SCALE GENOMIC DNA]</scope>
</reference>
<dbReference type="OrthoDB" id="5917039at2"/>
<dbReference type="Proteomes" id="UP000194450">
    <property type="component" value="Unassembled WGS sequence"/>
</dbReference>
<proteinExistence type="predicted"/>
<protein>
    <recommendedName>
        <fullName evidence="3">Topoisomerase II</fullName>
    </recommendedName>
</protein>
<gene>
    <name evidence="1" type="ORF">SAMN06297229_2006</name>
</gene>
<dbReference type="InterPro" id="IPR020979">
    <property type="entry name" value="Uncharacterised_A0KLC6"/>
</dbReference>
<accession>A0A1Y6G3G2</accession>
<keyword evidence="2" id="KW-1185">Reference proteome</keyword>
<organism evidence="1 2">
    <name type="scientific">Pseudidiomarina planktonica</name>
    <dbReference type="NCBI Taxonomy" id="1323738"/>
    <lineage>
        <taxon>Bacteria</taxon>
        <taxon>Pseudomonadati</taxon>
        <taxon>Pseudomonadota</taxon>
        <taxon>Gammaproteobacteria</taxon>
        <taxon>Alteromonadales</taxon>
        <taxon>Idiomarinaceae</taxon>
        <taxon>Pseudidiomarina</taxon>
    </lineage>
</organism>
<name>A0A1Y6G3G2_9GAMM</name>
<evidence type="ECO:0008006" key="3">
    <source>
        <dbReference type="Google" id="ProtNLM"/>
    </source>
</evidence>
<sequence>MIVETDGYIDLIQYLTENLPVLSEQQGSKAGTSSYTLRECFEEQLSVQIMSVCQQNDLDQTMRIDIVREADAILYDFEEVLASVLDNHPTLEQEEFVTEFIGLIKNLFDARVKA</sequence>
<dbReference type="EMBL" id="FXWH01000002">
    <property type="protein sequence ID" value="SMQ80094.1"/>
    <property type="molecule type" value="Genomic_DNA"/>
</dbReference>
<evidence type="ECO:0000313" key="1">
    <source>
        <dbReference type="EMBL" id="SMQ80094.1"/>
    </source>
</evidence>
<dbReference type="AlphaFoldDB" id="A0A1Y6G3G2"/>